<gene>
    <name evidence="1" type="ORF">VL20_5730</name>
</gene>
<reference evidence="1 2" key="1">
    <citation type="journal article" date="2016" name="Stand. Genomic Sci.">
        <title>Complete genome sequence and genomic characterization of Microcystis panniformis FACHB 1757 by third-generation sequencing.</title>
        <authorList>
            <person name="Zhang J.Y."/>
            <person name="Guan R."/>
            <person name="Zhang H.J."/>
            <person name="Li H."/>
            <person name="Xiao P."/>
            <person name="Yu G.L."/>
            <person name="Du L."/>
            <person name="Cao D.M."/>
            <person name="Zhu B.C."/>
            <person name="Li R.H."/>
            <person name="Lu Z.H."/>
        </authorList>
    </citation>
    <scope>NUCLEOTIDE SEQUENCE [LARGE SCALE GENOMIC DNA]</scope>
    <source>
        <strain evidence="1 2">FACHB-1757</strain>
    </source>
</reference>
<dbReference type="KEGG" id="mpk:VL20_5730"/>
<evidence type="ECO:0000313" key="2">
    <source>
        <dbReference type="Proteomes" id="UP000068167"/>
    </source>
</evidence>
<name>A0A0K1S966_9CHRO</name>
<proteinExistence type="predicted"/>
<organism evidence="1 2">
    <name type="scientific">Microcystis panniformis FACHB-1757</name>
    <dbReference type="NCBI Taxonomy" id="1638788"/>
    <lineage>
        <taxon>Bacteria</taxon>
        <taxon>Bacillati</taxon>
        <taxon>Cyanobacteriota</taxon>
        <taxon>Cyanophyceae</taxon>
        <taxon>Oscillatoriophycideae</taxon>
        <taxon>Chroococcales</taxon>
        <taxon>Microcystaceae</taxon>
        <taxon>Microcystis</taxon>
    </lineage>
</organism>
<dbReference type="AlphaFoldDB" id="A0A0K1S966"/>
<dbReference type="EMBL" id="CP011339">
    <property type="protein sequence ID" value="AKV70541.1"/>
    <property type="molecule type" value="Genomic_DNA"/>
</dbReference>
<keyword evidence="2" id="KW-1185">Reference proteome</keyword>
<sequence>MATSKLIKPHTPHPTPCHQEKLFQHTLPRGASDFCQSTQWGFFQGNYLLKFALNGDFFLNPAAD</sequence>
<dbReference type="Proteomes" id="UP000068167">
    <property type="component" value="Chromosome"/>
</dbReference>
<protein>
    <submittedName>
        <fullName evidence="1">Uncharacterized protein</fullName>
    </submittedName>
</protein>
<dbReference type="PATRIC" id="fig|1638788.3.peg.5772"/>
<evidence type="ECO:0000313" key="1">
    <source>
        <dbReference type="EMBL" id="AKV70541.1"/>
    </source>
</evidence>
<accession>A0A0K1S966</accession>